<gene>
    <name evidence="2" type="ORF">OS493_021114</name>
</gene>
<dbReference type="Gene3D" id="1.20.120.20">
    <property type="entry name" value="Apolipoprotein"/>
    <property type="match status" value="1"/>
</dbReference>
<name>A0A9W9ZN79_9CNID</name>
<dbReference type="Proteomes" id="UP001163046">
    <property type="component" value="Unassembled WGS sequence"/>
</dbReference>
<reference evidence="2" key="1">
    <citation type="submission" date="2023-01" db="EMBL/GenBank/DDBJ databases">
        <title>Genome assembly of the deep-sea coral Lophelia pertusa.</title>
        <authorList>
            <person name="Herrera S."/>
            <person name="Cordes E."/>
        </authorList>
    </citation>
    <scope>NUCLEOTIDE SEQUENCE</scope>
    <source>
        <strain evidence="2">USNM1676648</strain>
        <tissue evidence="2">Polyp</tissue>
    </source>
</reference>
<accession>A0A9W9ZN79</accession>
<keyword evidence="1" id="KW-0175">Coiled coil</keyword>
<proteinExistence type="predicted"/>
<evidence type="ECO:0000256" key="1">
    <source>
        <dbReference type="SAM" id="Coils"/>
    </source>
</evidence>
<organism evidence="2 3">
    <name type="scientific">Desmophyllum pertusum</name>
    <dbReference type="NCBI Taxonomy" id="174260"/>
    <lineage>
        <taxon>Eukaryota</taxon>
        <taxon>Metazoa</taxon>
        <taxon>Cnidaria</taxon>
        <taxon>Anthozoa</taxon>
        <taxon>Hexacorallia</taxon>
        <taxon>Scleractinia</taxon>
        <taxon>Caryophylliina</taxon>
        <taxon>Caryophylliidae</taxon>
        <taxon>Desmophyllum</taxon>
    </lineage>
</organism>
<feature type="coiled-coil region" evidence="1">
    <location>
        <begin position="15"/>
        <end position="71"/>
    </location>
</feature>
<dbReference type="AlphaFoldDB" id="A0A9W9ZN79"/>
<dbReference type="EMBL" id="MU825886">
    <property type="protein sequence ID" value="KAJ7384485.1"/>
    <property type="molecule type" value="Genomic_DNA"/>
</dbReference>
<evidence type="ECO:0000313" key="2">
    <source>
        <dbReference type="EMBL" id="KAJ7384485.1"/>
    </source>
</evidence>
<comment type="caution">
    <text evidence="2">The sequence shown here is derived from an EMBL/GenBank/DDBJ whole genome shotgun (WGS) entry which is preliminary data.</text>
</comment>
<dbReference type="SUPFAM" id="SSF58113">
    <property type="entry name" value="Apolipoprotein A-I"/>
    <property type="match status" value="1"/>
</dbReference>
<protein>
    <submittedName>
        <fullName evidence="2">Uncharacterized protein</fullName>
    </submittedName>
</protein>
<keyword evidence="3" id="KW-1185">Reference proteome</keyword>
<evidence type="ECO:0000313" key="3">
    <source>
        <dbReference type="Proteomes" id="UP001163046"/>
    </source>
</evidence>
<sequence>MDVKECTERLQTELKESSEGIAQRMEEGVECLEREIRGVHGRTAERIDEGVGRLERKIQDVQRSVSQLREQIIRRVGPSSAELGE</sequence>